<evidence type="ECO:0000313" key="6">
    <source>
        <dbReference type="Proteomes" id="UP001458880"/>
    </source>
</evidence>
<evidence type="ECO:0000256" key="3">
    <source>
        <dbReference type="ARBA" id="ARBA00022737"/>
    </source>
</evidence>
<comment type="caution">
    <text evidence="5">The sequence shown here is derived from an EMBL/GenBank/DDBJ whole genome shotgun (WGS) entry which is preliminary data.</text>
</comment>
<dbReference type="PANTHER" id="PTHR45984">
    <property type="entry name" value="RNA (RNA) POLYMERASE II ASSOCIATED PROTEIN HOMOLOG"/>
    <property type="match status" value="1"/>
</dbReference>
<dbReference type="InterPro" id="IPR051982">
    <property type="entry name" value="CiliaryAsmbly_MitoImport"/>
</dbReference>
<accession>A0AAW1KTF2</accession>
<evidence type="ECO:0000256" key="4">
    <source>
        <dbReference type="ARBA" id="ARBA00022803"/>
    </source>
</evidence>
<comment type="subcellular location">
    <subcellularLocation>
        <location evidence="1">Cytoplasm</location>
    </subcellularLocation>
</comment>
<dbReference type="GO" id="GO:0006626">
    <property type="term" value="P:protein targeting to mitochondrion"/>
    <property type="evidence" value="ECO:0007669"/>
    <property type="project" value="TreeGrafter"/>
</dbReference>
<keyword evidence="4" id="KW-0802">TPR repeat</keyword>
<evidence type="ECO:0000313" key="5">
    <source>
        <dbReference type="EMBL" id="KAK9722878.1"/>
    </source>
</evidence>
<organism evidence="5 6">
    <name type="scientific">Popillia japonica</name>
    <name type="common">Japanese beetle</name>
    <dbReference type="NCBI Taxonomy" id="7064"/>
    <lineage>
        <taxon>Eukaryota</taxon>
        <taxon>Metazoa</taxon>
        <taxon>Ecdysozoa</taxon>
        <taxon>Arthropoda</taxon>
        <taxon>Hexapoda</taxon>
        <taxon>Insecta</taxon>
        <taxon>Pterygota</taxon>
        <taxon>Neoptera</taxon>
        <taxon>Endopterygota</taxon>
        <taxon>Coleoptera</taxon>
        <taxon>Polyphaga</taxon>
        <taxon>Scarabaeiformia</taxon>
        <taxon>Scarabaeidae</taxon>
        <taxon>Rutelinae</taxon>
        <taxon>Popillia</taxon>
    </lineage>
</organism>
<protein>
    <submittedName>
        <fullName evidence="5">Uncharacterized protein</fullName>
    </submittedName>
</protein>
<dbReference type="GO" id="GO:0005739">
    <property type="term" value="C:mitochondrion"/>
    <property type="evidence" value="ECO:0007669"/>
    <property type="project" value="TreeGrafter"/>
</dbReference>
<keyword evidence="2" id="KW-0963">Cytoplasm</keyword>
<evidence type="ECO:0000256" key="1">
    <source>
        <dbReference type="ARBA" id="ARBA00004496"/>
    </source>
</evidence>
<dbReference type="GO" id="GO:0031072">
    <property type="term" value="F:heat shock protein binding"/>
    <property type="evidence" value="ECO:0007669"/>
    <property type="project" value="TreeGrafter"/>
</dbReference>
<dbReference type="AlphaFoldDB" id="A0AAW1KTF2"/>
<dbReference type="PANTHER" id="PTHR45984:SF1">
    <property type="entry name" value="SPAG1 AXONEMAL DYNEIN ASSEMBLY FACTOR"/>
    <property type="match status" value="1"/>
</dbReference>
<reference evidence="5 6" key="1">
    <citation type="journal article" date="2024" name="BMC Genomics">
        <title>De novo assembly and annotation of Popillia japonica's genome with initial clues to its potential as an invasive pest.</title>
        <authorList>
            <person name="Cucini C."/>
            <person name="Boschi S."/>
            <person name="Funari R."/>
            <person name="Cardaioli E."/>
            <person name="Iannotti N."/>
            <person name="Marturano G."/>
            <person name="Paoli F."/>
            <person name="Bruttini M."/>
            <person name="Carapelli A."/>
            <person name="Frati F."/>
            <person name="Nardi F."/>
        </authorList>
    </citation>
    <scope>NUCLEOTIDE SEQUENCE [LARGE SCALE GENOMIC DNA]</scope>
    <source>
        <strain evidence="5">DMR45628</strain>
    </source>
</reference>
<dbReference type="EMBL" id="JASPKY010000184">
    <property type="protein sequence ID" value="KAK9722878.1"/>
    <property type="molecule type" value="Genomic_DNA"/>
</dbReference>
<keyword evidence="3" id="KW-0677">Repeat</keyword>
<dbReference type="GO" id="GO:0005829">
    <property type="term" value="C:cytosol"/>
    <property type="evidence" value="ECO:0007669"/>
    <property type="project" value="TreeGrafter"/>
</dbReference>
<dbReference type="Proteomes" id="UP001458880">
    <property type="component" value="Unassembled WGS sequence"/>
</dbReference>
<sequence>MGQLEEINEVIAAESMYGAENKESLLKKYNIPIQHFDFEYVGKCTDGKELERMLQILKSGQEGYYPELLQRVEEKLSEIKPNSRYIRKLTRVLNKDEVDEDRSKEIKDDLTIWLNDINRKNTELTQMKSTIKFSLPEVRKSSESKEEKKIAMPKRIKSTDYAGWDKYDVDTELLKMDRLCWLG</sequence>
<name>A0AAW1KTF2_POPJA</name>
<evidence type="ECO:0000256" key="2">
    <source>
        <dbReference type="ARBA" id="ARBA00022490"/>
    </source>
</evidence>
<gene>
    <name evidence="5" type="ORF">QE152_g19460</name>
</gene>
<proteinExistence type="predicted"/>
<keyword evidence="6" id="KW-1185">Reference proteome</keyword>